<comment type="caution">
    <text evidence="2">The sequence shown here is derived from an EMBL/GenBank/DDBJ whole genome shotgun (WGS) entry which is preliminary data.</text>
</comment>
<evidence type="ECO:0000256" key="1">
    <source>
        <dbReference type="SAM" id="SignalP"/>
    </source>
</evidence>
<evidence type="ECO:0000313" key="2">
    <source>
        <dbReference type="EMBL" id="PZR15043.1"/>
    </source>
</evidence>
<name>A0A2W5TNY1_9BACT</name>
<dbReference type="PROSITE" id="PS51257">
    <property type="entry name" value="PROKAR_LIPOPROTEIN"/>
    <property type="match status" value="1"/>
</dbReference>
<feature type="signal peptide" evidence="1">
    <location>
        <begin position="1"/>
        <end position="24"/>
    </location>
</feature>
<evidence type="ECO:0008006" key="4">
    <source>
        <dbReference type="Google" id="ProtNLM"/>
    </source>
</evidence>
<organism evidence="2 3">
    <name type="scientific">Archangium gephyra</name>
    <dbReference type="NCBI Taxonomy" id="48"/>
    <lineage>
        <taxon>Bacteria</taxon>
        <taxon>Pseudomonadati</taxon>
        <taxon>Myxococcota</taxon>
        <taxon>Myxococcia</taxon>
        <taxon>Myxococcales</taxon>
        <taxon>Cystobacterineae</taxon>
        <taxon>Archangiaceae</taxon>
        <taxon>Archangium</taxon>
    </lineage>
</organism>
<dbReference type="AlphaFoldDB" id="A0A2W5TNY1"/>
<gene>
    <name evidence="2" type="ORF">DI536_09715</name>
</gene>
<dbReference type="EMBL" id="QFQP01000006">
    <property type="protein sequence ID" value="PZR15043.1"/>
    <property type="molecule type" value="Genomic_DNA"/>
</dbReference>
<feature type="chain" id="PRO_5015962319" description="Lipoprotein" evidence="1">
    <location>
        <begin position="25"/>
        <end position="281"/>
    </location>
</feature>
<protein>
    <recommendedName>
        <fullName evidence="4">Lipoprotein</fullName>
    </recommendedName>
</protein>
<dbReference type="Proteomes" id="UP000249061">
    <property type="component" value="Unassembled WGS sequence"/>
</dbReference>
<keyword evidence="1" id="KW-0732">Signal</keyword>
<reference evidence="2 3" key="1">
    <citation type="submission" date="2017-08" db="EMBL/GenBank/DDBJ databases">
        <title>Infants hospitalized years apart are colonized by the same room-sourced microbial strains.</title>
        <authorList>
            <person name="Brooks B."/>
            <person name="Olm M.R."/>
            <person name="Firek B.A."/>
            <person name="Baker R."/>
            <person name="Thomas B.C."/>
            <person name="Morowitz M.J."/>
            <person name="Banfield J.F."/>
        </authorList>
    </citation>
    <scope>NUCLEOTIDE SEQUENCE [LARGE SCALE GENOMIC DNA]</scope>
    <source>
        <strain evidence="2">S2_003_000_R2_14</strain>
    </source>
</reference>
<sequence>MSRGVMWRLLVSSSLLLSCGPAADGSVRFSVWAEERVERGYPASLLADRWAITFERYLVSVGEVTLSRDGEVLTSPRRVVVDVQKGRQPSHSFDAVPAGRWNVGFVVEPPSENTEAVGSVTPDDVARMRSEGWSYWLVGRATKTGVGTFPFSIGFPVNARATECTNGVDGTLGIIVGDGRATDAELTIHAEHMLYDRLGTHRDVQLRFDAWTIDDDITRATLQRQQLLSLQGRDGGALVDEAGMPVVYQPGSYAVDTLDAFVIQSLKDQVHLNGGGLCRVQ</sequence>
<proteinExistence type="predicted"/>
<accession>A0A2W5TNY1</accession>
<evidence type="ECO:0000313" key="3">
    <source>
        <dbReference type="Proteomes" id="UP000249061"/>
    </source>
</evidence>